<keyword evidence="1" id="KW-0862">Zinc</keyword>
<dbReference type="EMBL" id="OU898280">
    <property type="protein sequence ID" value="CAG9835240.1"/>
    <property type="molecule type" value="Genomic_DNA"/>
</dbReference>
<evidence type="ECO:0000313" key="3">
    <source>
        <dbReference type="EMBL" id="CAG9835240.1"/>
    </source>
</evidence>
<evidence type="ECO:0000256" key="1">
    <source>
        <dbReference type="PROSITE-ProRule" id="PRU00325"/>
    </source>
</evidence>
<dbReference type="OrthoDB" id="6362223at2759"/>
<dbReference type="PANTHER" id="PTHR35385">
    <property type="entry name" value="PROTEIN B, PUTATIVE-RELATED-RELATED"/>
    <property type="match status" value="1"/>
</dbReference>
<dbReference type="Proteomes" id="UP001153709">
    <property type="component" value="Chromosome 5"/>
</dbReference>
<gene>
    <name evidence="3" type="ORF">DIABBA_LOCUS8455</name>
</gene>
<evidence type="ECO:0000313" key="4">
    <source>
        <dbReference type="Proteomes" id="UP001153709"/>
    </source>
</evidence>
<organism evidence="3 4">
    <name type="scientific">Diabrotica balteata</name>
    <name type="common">Banded cucumber beetle</name>
    <dbReference type="NCBI Taxonomy" id="107213"/>
    <lineage>
        <taxon>Eukaryota</taxon>
        <taxon>Metazoa</taxon>
        <taxon>Ecdysozoa</taxon>
        <taxon>Arthropoda</taxon>
        <taxon>Hexapoda</taxon>
        <taxon>Insecta</taxon>
        <taxon>Pterygota</taxon>
        <taxon>Neoptera</taxon>
        <taxon>Endopterygota</taxon>
        <taxon>Coleoptera</taxon>
        <taxon>Polyphaga</taxon>
        <taxon>Cucujiformia</taxon>
        <taxon>Chrysomeloidea</taxon>
        <taxon>Chrysomelidae</taxon>
        <taxon>Galerucinae</taxon>
        <taxon>Diabroticina</taxon>
        <taxon>Diabroticites</taxon>
        <taxon>Diabrotica</taxon>
    </lineage>
</organism>
<sequence length="776" mass="89113">MNQSSSSVFTIEDIQNAIPSAWKYKILNKVEFGSPPKLEVCIKVALFSPEEIQSWVEALEEKVQCCYSIQTTRKCAGQKVLFRRRFQCQHKTRDKNLYHNSKTGSRNTNCPSRLSVCLMRIQKKFRGKDPPDPSMPCIIDYVISHNHTPELAVRFRRVHKNVQEKIKQLFAIGYNASTAYEYIKFELQLNNPETYEDLIVNRSICPDRNFCHRWYNAFIKEHGAIDFKDKSFLIKKLEEYNRKMGEMCAKIESTGEDFIIVLCPPLFKRIHAHIKASSEVVFMAAINPADQDGSKAFFMLTHSECGTLPLGIIFTSVEDPQLVITGLQMLKSLVGVAMFYGKEEGPGLFVVDDCEAEQIALTTMWPDSNVLFCGFHILHSLWRYLLCSRNGIARNESLTFFKKFRQIMTAPTQEECDSMYNSALSLALNYTDYLKILQAYWEKRDMWTVGYRDRYLHKKYQDVLALDDSEANSCLLNETLSQESLLHTEYKDLISVDNSETSLCLLKGSVFRRMRSFNVIQLVDFLLTKFTDYYTERLLDAANNRLIRNMSKNIPILIDLKDIEKNNGYLYFVPSLKALSTNYAVNKEILACTCLKNTTGYICFHIGWLLTMSIPIQEKIEDAGLKELFYKIAIGKSQEEHILMEDLKLNSQEMEEKGRMNEFDEEALMPESEVIEQMIIVDGKEVIKLEIVPDEQEEMEDSGVEMRDASALITSESEAVTEGKKIIGELSNSLTSVLEQNPFKVVPALQKLLIQTNNLSSIQQFVMACEAYAEVE</sequence>
<dbReference type="InterPro" id="IPR007527">
    <property type="entry name" value="Znf_SWIM"/>
</dbReference>
<keyword evidence="4" id="KW-1185">Reference proteome</keyword>
<dbReference type="PANTHER" id="PTHR35385:SF2">
    <property type="entry name" value="PROTEIN B, PUTATIVE-RELATED"/>
    <property type="match status" value="1"/>
</dbReference>
<evidence type="ECO:0000259" key="2">
    <source>
        <dbReference type="PROSITE" id="PS50966"/>
    </source>
</evidence>
<feature type="domain" description="SWIM-type" evidence="2">
    <location>
        <begin position="583"/>
        <end position="614"/>
    </location>
</feature>
<protein>
    <recommendedName>
        <fullName evidence="2">SWIM-type domain-containing protein</fullName>
    </recommendedName>
</protein>
<reference evidence="3" key="1">
    <citation type="submission" date="2022-01" db="EMBL/GenBank/DDBJ databases">
        <authorList>
            <person name="King R."/>
        </authorList>
    </citation>
    <scope>NUCLEOTIDE SEQUENCE</scope>
</reference>
<dbReference type="GO" id="GO:0008270">
    <property type="term" value="F:zinc ion binding"/>
    <property type="evidence" value="ECO:0007669"/>
    <property type="project" value="UniProtKB-KW"/>
</dbReference>
<accession>A0A9N9XDJ0</accession>
<name>A0A9N9XDJ0_DIABA</name>
<proteinExistence type="predicted"/>
<keyword evidence="1" id="KW-0863">Zinc-finger</keyword>
<dbReference type="AlphaFoldDB" id="A0A9N9XDJ0"/>
<keyword evidence="1" id="KW-0479">Metal-binding</keyword>
<dbReference type="PROSITE" id="PS50966">
    <property type="entry name" value="ZF_SWIM"/>
    <property type="match status" value="1"/>
</dbReference>